<evidence type="ECO:0000256" key="9">
    <source>
        <dbReference type="SAM" id="MobiDB-lite"/>
    </source>
</evidence>
<feature type="domain" description="C2H2-type" evidence="10">
    <location>
        <begin position="489"/>
        <end position="516"/>
    </location>
</feature>
<dbReference type="PROSITE" id="PS00028">
    <property type="entry name" value="ZINC_FINGER_C2H2_1"/>
    <property type="match status" value="7"/>
</dbReference>
<evidence type="ECO:0000256" key="8">
    <source>
        <dbReference type="PROSITE-ProRule" id="PRU01263"/>
    </source>
</evidence>
<keyword evidence="2" id="KW-0677">Repeat</keyword>
<feature type="domain" description="C2H2-type" evidence="10">
    <location>
        <begin position="251"/>
        <end position="274"/>
    </location>
</feature>
<feature type="binding site" evidence="8">
    <location>
        <position position="14"/>
    </location>
    <ligand>
        <name>Zn(2+)</name>
        <dbReference type="ChEBI" id="CHEBI:29105"/>
    </ligand>
</feature>
<evidence type="ECO:0000256" key="4">
    <source>
        <dbReference type="ARBA" id="ARBA00022833"/>
    </source>
</evidence>
<dbReference type="GO" id="GO:0005634">
    <property type="term" value="C:nucleus"/>
    <property type="evidence" value="ECO:0007669"/>
    <property type="project" value="InterPro"/>
</dbReference>
<dbReference type="PANTHER" id="PTHR24388">
    <property type="entry name" value="ZINC FINGER PROTEIN"/>
    <property type="match status" value="1"/>
</dbReference>
<feature type="domain" description="C2H2-type" evidence="10">
    <location>
        <begin position="429"/>
        <end position="457"/>
    </location>
</feature>
<dbReference type="PROSITE" id="PS50157">
    <property type="entry name" value="ZINC_FINGER_C2H2_2"/>
    <property type="match status" value="7"/>
</dbReference>
<dbReference type="SMART" id="SM00355">
    <property type="entry name" value="ZnF_C2H2"/>
    <property type="match status" value="11"/>
</dbReference>
<dbReference type="InterPro" id="IPR050527">
    <property type="entry name" value="Snail/Krueppel_Znf"/>
</dbReference>
<accession>A0A8D8FQJ5</accession>
<feature type="region of interest" description="Disordered" evidence="9">
    <location>
        <begin position="397"/>
        <end position="421"/>
    </location>
</feature>
<dbReference type="GO" id="GO:0008270">
    <property type="term" value="F:zinc ion binding"/>
    <property type="evidence" value="ECO:0007669"/>
    <property type="project" value="UniProtKB-UniRule"/>
</dbReference>
<feature type="binding site" evidence="8">
    <location>
        <position position="67"/>
    </location>
    <ligand>
        <name>Zn(2+)</name>
        <dbReference type="ChEBI" id="CHEBI:29105"/>
    </ligand>
</feature>
<dbReference type="GO" id="GO:0000981">
    <property type="term" value="F:DNA-binding transcription factor activity, RNA polymerase II-specific"/>
    <property type="evidence" value="ECO:0007669"/>
    <property type="project" value="TreeGrafter"/>
</dbReference>
<dbReference type="InterPro" id="IPR012934">
    <property type="entry name" value="Znf_AD"/>
</dbReference>
<dbReference type="EMBL" id="HBUE01084297">
    <property type="protein sequence ID" value="CAG6479023.1"/>
    <property type="molecule type" value="Transcribed_RNA"/>
</dbReference>
<dbReference type="GO" id="GO:0000978">
    <property type="term" value="F:RNA polymerase II cis-regulatory region sequence-specific DNA binding"/>
    <property type="evidence" value="ECO:0007669"/>
    <property type="project" value="TreeGrafter"/>
</dbReference>
<dbReference type="SMART" id="SM00868">
    <property type="entry name" value="zf-AD"/>
    <property type="match status" value="1"/>
</dbReference>
<keyword evidence="3 7" id="KW-0863">Zinc-finger</keyword>
<keyword evidence="5" id="KW-0539">Nucleus</keyword>
<organism evidence="12">
    <name type="scientific">Culex pipiens</name>
    <name type="common">House mosquito</name>
    <dbReference type="NCBI Taxonomy" id="7175"/>
    <lineage>
        <taxon>Eukaryota</taxon>
        <taxon>Metazoa</taxon>
        <taxon>Ecdysozoa</taxon>
        <taxon>Arthropoda</taxon>
        <taxon>Hexapoda</taxon>
        <taxon>Insecta</taxon>
        <taxon>Pterygota</taxon>
        <taxon>Neoptera</taxon>
        <taxon>Endopterygota</taxon>
        <taxon>Diptera</taxon>
        <taxon>Nematocera</taxon>
        <taxon>Culicoidea</taxon>
        <taxon>Culicidae</taxon>
        <taxon>Culicinae</taxon>
        <taxon>Culicini</taxon>
        <taxon>Culex</taxon>
        <taxon>Culex</taxon>
    </lineage>
</organism>
<dbReference type="AlphaFoldDB" id="A0A8D8FQJ5"/>
<feature type="domain" description="C2H2-type" evidence="10">
    <location>
        <begin position="378"/>
        <end position="406"/>
    </location>
</feature>
<feature type="compositionally biased region" description="Basic and acidic residues" evidence="9">
    <location>
        <begin position="398"/>
        <end position="421"/>
    </location>
</feature>
<evidence type="ECO:0000256" key="3">
    <source>
        <dbReference type="ARBA" id="ARBA00022771"/>
    </source>
</evidence>
<proteinExistence type="inferred from homology"/>
<feature type="binding site" evidence="8">
    <location>
        <position position="11"/>
    </location>
    <ligand>
        <name>Zn(2+)</name>
        <dbReference type="ChEBI" id="CHEBI:29105"/>
    </ligand>
</feature>
<protein>
    <submittedName>
        <fullName evidence="12">Zinc finger protein 26</fullName>
    </submittedName>
</protein>
<name>A0A8D8FQJ5_CULPI</name>
<keyword evidence="4 8" id="KW-0862">Zinc</keyword>
<dbReference type="PANTHER" id="PTHR24388:SF104">
    <property type="entry name" value="AT-RICH BINDING PROTEIN-RELATED"/>
    <property type="match status" value="1"/>
</dbReference>
<feature type="domain" description="C2H2-type" evidence="10">
    <location>
        <begin position="281"/>
        <end position="308"/>
    </location>
</feature>
<evidence type="ECO:0000256" key="2">
    <source>
        <dbReference type="ARBA" id="ARBA00022737"/>
    </source>
</evidence>
<evidence type="ECO:0000259" key="11">
    <source>
        <dbReference type="PROSITE" id="PS51915"/>
    </source>
</evidence>
<feature type="domain" description="ZAD" evidence="11">
    <location>
        <begin position="9"/>
        <end position="94"/>
    </location>
</feature>
<dbReference type="InterPro" id="IPR013087">
    <property type="entry name" value="Znf_C2H2_type"/>
</dbReference>
<feature type="binding site" evidence="8">
    <location>
        <position position="70"/>
    </location>
    <ligand>
        <name>Zn(2+)</name>
        <dbReference type="ChEBI" id="CHEBI:29105"/>
    </ligand>
</feature>
<sequence>MFDFAHFPAVCRTCLKPAIDLHISQEAQIERKLPVSCTVKYHELINQLTQVSPELDQLSDELPSHLCTDCANKLVEWFHWKHQTIVVLKFSRALASFKRSRDLQPTKELLDTEGDRLRQCLYRLQVVDRQDFSMEELLEQIRGTTTDEIEMPIEEVELVELEDADDRELDSSAEEASLKPSKPSKIIRRNGARYKVCILAGCNEEYEMGNRTAYLRHEKIFHRYGCNLCGRVLASRTSFRNHVLLHDGAKVECDFCDRRFTTRGGMRVHVREVHITSGAHFKCQYCDEGFIEQKDLFTHLQEHRECKPCKETFPDLTSWVNHNKRQHTESLHSCIQCDHTSLSRALLDRHMRMRHSESAVDSKVEQFTIYAVNDSTFHQCPQCSFQFVTEQQLLNHNEQAHNRPQEEPSERPSIRRRTKEEREQFSLRYSCDVCGKKYRFKNSLWSHKHKEHNSAGSQTAVCEICGQHFKHRSYLMAHIANKHATELPFQCKLCPRAYPQNYLLKEHVKSHDAEKKHRCPHCDYRAKHSYALKDHIGRMHNGDERAV</sequence>
<dbReference type="Gene3D" id="3.30.160.60">
    <property type="entry name" value="Classic Zinc Finger"/>
    <property type="match status" value="4"/>
</dbReference>
<evidence type="ECO:0000256" key="5">
    <source>
        <dbReference type="ARBA" id="ARBA00023242"/>
    </source>
</evidence>
<dbReference type="InterPro" id="IPR036236">
    <property type="entry name" value="Znf_C2H2_sf"/>
</dbReference>
<keyword evidence="1 8" id="KW-0479">Metal-binding</keyword>
<evidence type="ECO:0000256" key="1">
    <source>
        <dbReference type="ARBA" id="ARBA00022723"/>
    </source>
</evidence>
<reference evidence="12" key="1">
    <citation type="submission" date="2021-05" db="EMBL/GenBank/DDBJ databases">
        <authorList>
            <person name="Alioto T."/>
            <person name="Alioto T."/>
            <person name="Gomez Garrido J."/>
        </authorList>
    </citation>
    <scope>NUCLEOTIDE SEQUENCE</scope>
</reference>
<evidence type="ECO:0000256" key="6">
    <source>
        <dbReference type="ARBA" id="ARBA00037948"/>
    </source>
</evidence>
<comment type="similarity">
    <text evidence="6">Belongs to the snail C2H2-type zinc-finger protein family.</text>
</comment>
<dbReference type="SUPFAM" id="SSF57667">
    <property type="entry name" value="beta-beta-alpha zinc fingers"/>
    <property type="match status" value="3"/>
</dbReference>
<evidence type="ECO:0000313" key="12">
    <source>
        <dbReference type="EMBL" id="CAG6479023.1"/>
    </source>
</evidence>
<dbReference type="PROSITE" id="PS51915">
    <property type="entry name" value="ZAD"/>
    <property type="match status" value="1"/>
</dbReference>
<evidence type="ECO:0000256" key="7">
    <source>
        <dbReference type="PROSITE-ProRule" id="PRU00042"/>
    </source>
</evidence>
<feature type="domain" description="C2H2-type" evidence="10">
    <location>
        <begin position="460"/>
        <end position="488"/>
    </location>
</feature>
<feature type="domain" description="C2H2-type" evidence="10">
    <location>
        <begin position="224"/>
        <end position="251"/>
    </location>
</feature>
<dbReference type="Pfam" id="PF00096">
    <property type="entry name" value="zf-C2H2"/>
    <property type="match status" value="3"/>
</dbReference>
<evidence type="ECO:0000259" key="10">
    <source>
        <dbReference type="PROSITE" id="PS50157"/>
    </source>
</evidence>